<dbReference type="Proteomes" id="UP000193900">
    <property type="component" value="Unassembled WGS sequence"/>
</dbReference>
<reference evidence="3 4" key="1">
    <citation type="submission" date="2017-03" db="EMBL/GenBank/DDBJ databases">
        <authorList>
            <person name="Afonso C.L."/>
            <person name="Miller P.J."/>
            <person name="Scott M.A."/>
            <person name="Spackman E."/>
            <person name="Goraichik I."/>
            <person name="Dimitrov K.M."/>
            <person name="Suarez D.L."/>
            <person name="Swayne D.E."/>
        </authorList>
    </citation>
    <scope>NUCLEOTIDE SEQUENCE [LARGE SCALE GENOMIC DNA]</scope>
    <source>
        <strain evidence="3 4">CECT 7023</strain>
    </source>
</reference>
<organism evidence="3 4">
    <name type="scientific">Roseisalinus antarcticus</name>
    <dbReference type="NCBI Taxonomy" id="254357"/>
    <lineage>
        <taxon>Bacteria</taxon>
        <taxon>Pseudomonadati</taxon>
        <taxon>Pseudomonadota</taxon>
        <taxon>Alphaproteobacteria</taxon>
        <taxon>Rhodobacterales</taxon>
        <taxon>Roseobacteraceae</taxon>
        <taxon>Roseisalinus</taxon>
    </lineage>
</organism>
<evidence type="ECO:0000313" key="4">
    <source>
        <dbReference type="Proteomes" id="UP000193900"/>
    </source>
</evidence>
<proteinExistence type="predicted"/>
<accession>A0A1Y5TX68</accession>
<feature type="domain" description="Cytochrome P460" evidence="2">
    <location>
        <begin position="36"/>
        <end position="181"/>
    </location>
</feature>
<protein>
    <recommendedName>
        <fullName evidence="2">Cytochrome P460 domain-containing protein</fullName>
    </recommendedName>
</protein>
<feature type="signal peptide" evidence="1">
    <location>
        <begin position="1"/>
        <end position="19"/>
    </location>
</feature>
<feature type="chain" id="PRO_5012215707" description="Cytochrome P460 domain-containing protein" evidence="1">
    <location>
        <begin position="20"/>
        <end position="194"/>
    </location>
</feature>
<dbReference type="OrthoDB" id="511546at2"/>
<dbReference type="Pfam" id="PF16694">
    <property type="entry name" value="Cytochrome_P460"/>
    <property type="match status" value="1"/>
</dbReference>
<dbReference type="EMBL" id="FWFZ01000031">
    <property type="protein sequence ID" value="SLN74585.1"/>
    <property type="molecule type" value="Genomic_DNA"/>
</dbReference>
<evidence type="ECO:0000313" key="3">
    <source>
        <dbReference type="EMBL" id="SLN74585.1"/>
    </source>
</evidence>
<evidence type="ECO:0000256" key="1">
    <source>
        <dbReference type="SAM" id="SignalP"/>
    </source>
</evidence>
<dbReference type="CDD" id="cd20751">
    <property type="entry name" value="cyt_P460_Ne-like"/>
    <property type="match status" value="1"/>
</dbReference>
<keyword evidence="1" id="KW-0732">Signal</keyword>
<dbReference type="InterPro" id="IPR038142">
    <property type="entry name" value="Cytochrome_P460_sp"/>
</dbReference>
<keyword evidence="4" id="KW-1185">Reference proteome</keyword>
<dbReference type="AlphaFoldDB" id="A0A1Y5TX68"/>
<evidence type="ECO:0000259" key="2">
    <source>
        <dbReference type="Pfam" id="PF16694"/>
    </source>
</evidence>
<dbReference type="Gene3D" id="3.50.70.20">
    <property type="entry name" value="Cytochrome P460"/>
    <property type="match status" value="1"/>
</dbReference>
<gene>
    <name evidence="3" type="ORF">ROA7023_03816</name>
</gene>
<name>A0A1Y5TX68_9RHOB</name>
<dbReference type="InterPro" id="IPR032033">
    <property type="entry name" value="Cytochrome_P460"/>
</dbReference>
<sequence length="194" mass="21234">MKRISIAMTLTLIAGAAVAQNINGPTYNDAGAVNSPTDWRQWIFVGAPLTPNALNGGEAAFPEFHNVYVEPSAFAHYVDTGEWANGTQIAKELTLLHEGDNCDEETGACFEVSGQGYFQGEFSGLELTVKDTERFADEPGGWVYYSFGHKPEPYETTAQAFPTESCNSCHEASADTDFVFTQFYPVLRAVQPKE</sequence>